<keyword evidence="10" id="KW-0325">Glycoprotein</keyword>
<evidence type="ECO:0000256" key="20">
    <source>
        <dbReference type="SAM" id="SignalP"/>
    </source>
</evidence>
<feature type="disulfide bond" evidence="16">
    <location>
        <begin position="259"/>
        <end position="302"/>
    </location>
</feature>
<comment type="caution">
    <text evidence="22">The sequence shown here is derived from an EMBL/GenBank/DDBJ whole genome shotgun (WGS) entry which is preliminary data.</text>
</comment>
<reference evidence="22" key="2">
    <citation type="journal article" date="2023" name="IMA Fungus">
        <title>Comparative genomic study of the Penicillium genus elucidates a diverse pangenome and 15 lateral gene transfer events.</title>
        <authorList>
            <person name="Petersen C."/>
            <person name="Sorensen T."/>
            <person name="Nielsen M.R."/>
            <person name="Sondergaard T.E."/>
            <person name="Sorensen J.L."/>
            <person name="Fitzpatrick D.A."/>
            <person name="Frisvad J.C."/>
            <person name="Nielsen K.L."/>
        </authorList>
    </citation>
    <scope>NUCLEOTIDE SEQUENCE</scope>
    <source>
        <strain evidence="22">IBT 30761</strain>
    </source>
</reference>
<dbReference type="OrthoDB" id="204980at2759"/>
<keyword evidence="7 19" id="KW-0378">Hydrolase</keyword>
<comment type="similarity">
    <text evidence="3 18">Belongs to the glycosyl hydrolase 13 family.</text>
</comment>
<evidence type="ECO:0000256" key="16">
    <source>
        <dbReference type="PIRSR" id="PIRSR001024-4"/>
    </source>
</evidence>
<feature type="binding site" evidence="17">
    <location>
        <position position="223"/>
    </location>
    <ligand>
        <name>substrate</name>
    </ligand>
</feature>
<evidence type="ECO:0000256" key="4">
    <source>
        <dbReference type="ARBA" id="ARBA00012595"/>
    </source>
</evidence>
<evidence type="ECO:0000256" key="8">
    <source>
        <dbReference type="ARBA" id="ARBA00022837"/>
    </source>
</evidence>
<dbReference type="Pfam" id="PF00128">
    <property type="entry name" value="Alpha-amylase"/>
    <property type="match status" value="1"/>
</dbReference>
<dbReference type="SUPFAM" id="SSF51011">
    <property type="entry name" value="Glycosyl hydrolase domain"/>
    <property type="match status" value="1"/>
</dbReference>
<comment type="catalytic activity">
    <reaction evidence="1 19">
        <text>Endohydrolysis of (1-&gt;4)-alpha-D-glucosidic linkages in polysaccharides containing three or more (1-&gt;4)-alpha-linked D-glucose units.</text>
        <dbReference type="EC" id="3.2.1.1"/>
    </reaction>
</comment>
<feature type="domain" description="Glycosyl hydrolase family 13 catalytic" evidence="21">
    <location>
        <begin position="32"/>
        <end position="388"/>
    </location>
</feature>
<organism evidence="22 23">
    <name type="scientific">Penicillium argentinense</name>
    <dbReference type="NCBI Taxonomy" id="1131581"/>
    <lineage>
        <taxon>Eukaryota</taxon>
        <taxon>Fungi</taxon>
        <taxon>Dikarya</taxon>
        <taxon>Ascomycota</taxon>
        <taxon>Pezizomycotina</taxon>
        <taxon>Eurotiomycetes</taxon>
        <taxon>Eurotiomycetidae</taxon>
        <taxon>Eurotiales</taxon>
        <taxon>Aspergillaceae</taxon>
        <taxon>Penicillium</taxon>
    </lineage>
</organism>
<dbReference type="GO" id="GO:0005509">
    <property type="term" value="F:calcium ion binding"/>
    <property type="evidence" value="ECO:0007669"/>
    <property type="project" value="InterPro"/>
</dbReference>
<feature type="binding site" evidence="17">
    <location>
        <position position="102"/>
    </location>
    <ligand>
        <name>substrate</name>
    </ligand>
</feature>
<keyword evidence="23" id="KW-1185">Reference proteome</keyword>
<dbReference type="InterPro" id="IPR015340">
    <property type="entry name" value="A_amylase_C_dom"/>
</dbReference>
<feature type="binding site" evidence="17">
    <location>
        <position position="316"/>
    </location>
    <ligand>
        <name>substrate</name>
    </ligand>
</feature>
<evidence type="ECO:0000256" key="9">
    <source>
        <dbReference type="ARBA" id="ARBA00023157"/>
    </source>
</evidence>
<dbReference type="InterPro" id="IPR013780">
    <property type="entry name" value="Glyco_hydro_b"/>
</dbReference>
<dbReference type="FunFam" id="3.20.20.80:FF:000120">
    <property type="entry name" value="Alpha-amylase A"/>
    <property type="match status" value="1"/>
</dbReference>
<feature type="binding site" evidence="15">
    <location>
        <position position="194"/>
    </location>
    <ligand>
        <name>Ca(2+)</name>
        <dbReference type="ChEBI" id="CHEBI:29108"/>
        <label>1</label>
    </ligand>
</feature>
<dbReference type="RefSeq" id="XP_056472253.1">
    <property type="nucleotide sequence ID" value="XM_056621447.1"/>
</dbReference>
<dbReference type="InterPro" id="IPR006046">
    <property type="entry name" value="Alpha_amylase"/>
</dbReference>
<dbReference type="InterPro" id="IPR017853">
    <property type="entry name" value="GH"/>
</dbReference>
<dbReference type="PIRSF" id="PIRSF001024">
    <property type="entry name" value="Alph-amyl_fung"/>
    <property type="match status" value="1"/>
</dbReference>
<dbReference type="GO" id="GO:0016052">
    <property type="term" value="P:carbohydrate catabolic process"/>
    <property type="evidence" value="ECO:0007669"/>
    <property type="project" value="InterPro"/>
</dbReference>
<name>A0A9W9K307_9EURO</name>
<dbReference type="EC" id="3.2.1.1" evidence="4 19"/>
<feature type="binding site" evidence="15">
    <location>
        <position position="229"/>
    </location>
    <ligand>
        <name>Ca(2+)</name>
        <dbReference type="ChEBI" id="CHEBI:29108"/>
        <label>1</label>
    </ligand>
</feature>
<evidence type="ECO:0000256" key="14">
    <source>
        <dbReference type="PIRSR" id="PIRSR001024-2"/>
    </source>
</evidence>
<dbReference type="GeneID" id="81360426"/>
<evidence type="ECO:0000256" key="11">
    <source>
        <dbReference type="ARBA" id="ARBA00023277"/>
    </source>
</evidence>
<feature type="binding site" evidence="17">
    <location>
        <position position="141"/>
    </location>
    <ligand>
        <name>substrate</name>
    </ligand>
</feature>
<keyword evidence="11 19" id="KW-0119">Carbohydrate metabolism</keyword>
<dbReference type="Gene3D" id="2.60.40.1180">
    <property type="entry name" value="Golgi alpha-mannosidase II"/>
    <property type="match status" value="1"/>
</dbReference>
<evidence type="ECO:0000256" key="5">
    <source>
        <dbReference type="ARBA" id="ARBA00022723"/>
    </source>
</evidence>
<keyword evidence="8 15" id="KW-0106">Calcium</keyword>
<gene>
    <name evidence="22" type="ORF">N7532_008956</name>
</gene>
<dbReference type="EMBL" id="JAPQKI010000009">
    <property type="protein sequence ID" value="KAJ5090272.1"/>
    <property type="molecule type" value="Genomic_DNA"/>
</dbReference>
<keyword evidence="5 15" id="KW-0479">Metal-binding</keyword>
<dbReference type="InterPro" id="IPR006047">
    <property type="entry name" value="GH13_cat_dom"/>
</dbReference>
<dbReference type="AlphaFoldDB" id="A0A9W9K307"/>
<evidence type="ECO:0000313" key="23">
    <source>
        <dbReference type="Proteomes" id="UP001149074"/>
    </source>
</evidence>
<keyword evidence="12 19" id="KW-0326">Glycosidase</keyword>
<feature type="binding site" evidence="17">
    <location>
        <position position="253"/>
    </location>
    <ligand>
        <name>substrate</name>
    </ligand>
</feature>
<feature type="chain" id="PRO_5040854806" description="Alpha-amylase" evidence="20">
    <location>
        <begin position="20"/>
        <end position="495"/>
    </location>
</feature>
<feature type="binding site" evidence="15">
    <location>
        <position position="249"/>
    </location>
    <ligand>
        <name>Ca(2+)</name>
        <dbReference type="ChEBI" id="CHEBI:29108"/>
        <label>2</label>
    </ligand>
</feature>
<comment type="cofactor">
    <cofactor evidence="2">
        <name>Ca(2+)</name>
        <dbReference type="ChEBI" id="CHEBI:29108"/>
    </cofactor>
</comment>
<feature type="binding site" evidence="15">
    <location>
        <position position="140"/>
    </location>
    <ligand>
        <name>Ca(2+)</name>
        <dbReference type="ChEBI" id="CHEBI:29108"/>
        <label>1</label>
    </ligand>
</feature>
<sequence>MVSFSRCVLLAGLLGSAIAATPAQWRSQSIYFMLTDRFARTDGSTTAPCDTSKREYCGGTWKGIEDHLDYIQGMGFTAIWITPVTHQLQGDTGYGTAYHGYWQQHIYELNSNYGTADDLKSLASALHKRGMYLMVDVVANHMGYDGAGNTVDYSVFDAFNSQSYFHPYCLITNYDDQTEVEECWLGDTTVSLPDLDTESSAVQNIWYNWVGSLVSNYSIDGLRIDTAKHVQKDFWTGYNSAAGVYCVGEVFDGDPSYTCPYQEVMDGVLNYPMYYPLLRAFDSTSGSISDLYKMINTVKSTCKDSTLLGTFLENHDNPRFASYTQDMSLAKNAAAFTVMADGIPIIYAGQEQHYDGGADPANREAVWLSGYNTDAELYKLIAKANAIRSHAIAKNSGYITYKNYPIYQDTNTLAMRKGLNGSQTITVLSNKGASSNTYTLPLSGTGYAAGTKLTEVITCANVTVDASGKVPVPMAGGEPRILYPSSLLVGSVVGC</sequence>
<evidence type="ECO:0000256" key="2">
    <source>
        <dbReference type="ARBA" id="ARBA00001913"/>
    </source>
</evidence>
<dbReference type="SUPFAM" id="SSF51445">
    <property type="entry name" value="(Trans)glycosidases"/>
    <property type="match status" value="1"/>
</dbReference>
<dbReference type="PRINTS" id="PR00110">
    <property type="entry name" value="ALPHAAMYLASE"/>
</dbReference>
<evidence type="ECO:0000256" key="7">
    <source>
        <dbReference type="ARBA" id="ARBA00022801"/>
    </source>
</evidence>
<dbReference type="FunFam" id="2.60.40.1180:FF:000037">
    <property type="entry name" value="Alpha-amylase A"/>
    <property type="match status" value="1"/>
</dbReference>
<evidence type="ECO:0000256" key="15">
    <source>
        <dbReference type="PIRSR" id="PIRSR001024-3"/>
    </source>
</evidence>
<feature type="active site" description="Proton donor" evidence="13">
    <location>
        <position position="249"/>
    </location>
</feature>
<keyword evidence="9 16" id="KW-1015">Disulfide bond</keyword>
<evidence type="ECO:0000256" key="6">
    <source>
        <dbReference type="ARBA" id="ARBA00022729"/>
    </source>
</evidence>
<dbReference type="Pfam" id="PF09260">
    <property type="entry name" value="A_amylase_dom_C"/>
    <property type="match status" value="1"/>
</dbReference>
<feature type="binding site" evidence="15">
    <location>
        <position position="181"/>
    </location>
    <ligand>
        <name>Ca(2+)</name>
        <dbReference type="ChEBI" id="CHEBI:29108"/>
        <label>1</label>
    </ligand>
</feature>
<evidence type="ECO:0000259" key="21">
    <source>
        <dbReference type="SMART" id="SM00642"/>
    </source>
</evidence>
<dbReference type="PANTHER" id="PTHR10357">
    <property type="entry name" value="ALPHA-AMYLASE FAMILY MEMBER"/>
    <property type="match status" value="1"/>
</dbReference>
<evidence type="ECO:0000256" key="13">
    <source>
        <dbReference type="PIRSR" id="PIRSR001024-1"/>
    </source>
</evidence>
<feature type="site" description="Transition state stabilizer" evidence="14">
    <location>
        <position position="316"/>
    </location>
</feature>
<accession>A0A9W9K307</accession>
<dbReference type="GO" id="GO:0004556">
    <property type="term" value="F:alpha-amylase activity"/>
    <property type="evidence" value="ECO:0007669"/>
    <property type="project" value="UniProtKB-UniRule"/>
</dbReference>
<evidence type="ECO:0000256" key="12">
    <source>
        <dbReference type="ARBA" id="ARBA00023295"/>
    </source>
</evidence>
<feature type="disulfide bond" evidence="16">
    <location>
        <begin position="169"/>
        <end position="183"/>
    </location>
</feature>
<evidence type="ECO:0000256" key="19">
    <source>
        <dbReference type="RuleBase" id="RU361134"/>
    </source>
</evidence>
<feature type="binding site" evidence="15">
    <location>
        <position position="225"/>
    </location>
    <ligand>
        <name>Ca(2+)</name>
        <dbReference type="ChEBI" id="CHEBI:29108"/>
        <label>2</label>
    </ligand>
</feature>
<dbReference type="Proteomes" id="UP001149074">
    <property type="component" value="Unassembled WGS sequence"/>
</dbReference>
<proteinExistence type="inferred from homology"/>
<evidence type="ECO:0000256" key="10">
    <source>
        <dbReference type="ARBA" id="ARBA00023180"/>
    </source>
</evidence>
<feature type="active site" description="Nucleophile" evidence="13">
    <location>
        <position position="225"/>
    </location>
</feature>
<feature type="signal peptide" evidence="20">
    <location>
        <begin position="1"/>
        <end position="19"/>
    </location>
</feature>
<protein>
    <recommendedName>
        <fullName evidence="4 19">Alpha-amylase</fullName>
        <ecNumber evidence="4 19">3.2.1.1</ecNumber>
    </recommendedName>
</protein>
<dbReference type="SMART" id="SM00642">
    <property type="entry name" value="Aamy"/>
    <property type="match status" value="1"/>
</dbReference>
<dbReference type="PANTHER" id="PTHR10357:SF215">
    <property type="entry name" value="ALPHA-AMYLASE 1"/>
    <property type="match status" value="1"/>
</dbReference>
<evidence type="ECO:0000256" key="3">
    <source>
        <dbReference type="ARBA" id="ARBA00008061"/>
    </source>
</evidence>
<evidence type="ECO:0000313" key="22">
    <source>
        <dbReference type="EMBL" id="KAJ5090272.1"/>
    </source>
</evidence>
<evidence type="ECO:0000256" key="18">
    <source>
        <dbReference type="RuleBase" id="RU003615"/>
    </source>
</evidence>
<evidence type="ECO:0000256" key="17">
    <source>
        <dbReference type="PIRSR" id="PIRSR001024-5"/>
    </source>
</evidence>
<dbReference type="CDD" id="cd11319">
    <property type="entry name" value="AmyAc_euk_AmyA"/>
    <property type="match status" value="1"/>
</dbReference>
<dbReference type="InterPro" id="IPR013777">
    <property type="entry name" value="A-amylase-like"/>
</dbReference>
<reference evidence="22" key="1">
    <citation type="submission" date="2022-11" db="EMBL/GenBank/DDBJ databases">
        <authorList>
            <person name="Petersen C."/>
        </authorList>
    </citation>
    <scope>NUCLEOTIDE SEQUENCE</scope>
    <source>
        <strain evidence="22">IBT 30761</strain>
    </source>
</reference>
<evidence type="ECO:0000256" key="1">
    <source>
        <dbReference type="ARBA" id="ARBA00000548"/>
    </source>
</evidence>
<keyword evidence="6 20" id="KW-0732">Signal</keyword>
<dbReference type="Gene3D" id="3.20.20.80">
    <property type="entry name" value="Glycosidases"/>
    <property type="match status" value="1"/>
</dbReference>
<feature type="binding site" evidence="17">
    <location>
        <position position="363"/>
    </location>
    <ligand>
        <name>substrate</name>
    </ligand>
</feature>
<feature type="disulfide bond" evidence="16">
    <location>
        <begin position="49"/>
        <end position="57"/>
    </location>
</feature>